<keyword evidence="1" id="KW-1003">Cell membrane</keyword>
<organism evidence="8 9">
    <name type="scientific">Robinsoniella peoriensis</name>
    <dbReference type="NCBI Taxonomy" id="180332"/>
    <lineage>
        <taxon>Bacteria</taxon>
        <taxon>Bacillati</taxon>
        <taxon>Bacillota</taxon>
        <taxon>Clostridia</taxon>
        <taxon>Lachnospirales</taxon>
        <taxon>Lachnospiraceae</taxon>
        <taxon>Robinsoniella</taxon>
    </lineage>
</organism>
<dbReference type="PANTHER" id="PTHR43649">
    <property type="entry name" value="ARABINOSE-BINDING PROTEIN-RELATED"/>
    <property type="match status" value="1"/>
</dbReference>
<feature type="region of interest" description="Disordered" evidence="6">
    <location>
        <begin position="26"/>
        <end position="71"/>
    </location>
</feature>
<keyword evidence="9" id="KW-1185">Reference proteome</keyword>
<evidence type="ECO:0000256" key="5">
    <source>
        <dbReference type="ARBA" id="ARBA00023288"/>
    </source>
</evidence>
<evidence type="ECO:0000256" key="2">
    <source>
        <dbReference type="ARBA" id="ARBA00022729"/>
    </source>
</evidence>
<evidence type="ECO:0000256" key="3">
    <source>
        <dbReference type="ARBA" id="ARBA00023136"/>
    </source>
</evidence>
<keyword evidence="4" id="KW-0564">Palmitate</keyword>
<feature type="chain" id="PRO_5038633753" evidence="7">
    <location>
        <begin position="21"/>
        <end position="471"/>
    </location>
</feature>
<dbReference type="Gene3D" id="3.40.190.10">
    <property type="entry name" value="Periplasmic binding protein-like II"/>
    <property type="match status" value="2"/>
</dbReference>
<dbReference type="InterPro" id="IPR006059">
    <property type="entry name" value="SBP"/>
</dbReference>
<keyword evidence="2 7" id="KW-0732">Signal</keyword>
<dbReference type="SUPFAM" id="SSF53850">
    <property type="entry name" value="Periplasmic binding protein-like II"/>
    <property type="match status" value="1"/>
</dbReference>
<keyword evidence="5" id="KW-0449">Lipoprotein</keyword>
<evidence type="ECO:0000256" key="1">
    <source>
        <dbReference type="ARBA" id="ARBA00022475"/>
    </source>
</evidence>
<proteinExistence type="predicted"/>
<gene>
    <name evidence="8" type="primary">msmE_6</name>
    <name evidence="8" type="ORF">DSM106044_01116</name>
</gene>
<dbReference type="EMBL" id="QGQD01000023">
    <property type="protein sequence ID" value="TLD02079.1"/>
    <property type="molecule type" value="Genomic_DNA"/>
</dbReference>
<feature type="compositionally biased region" description="Basic and acidic residues" evidence="6">
    <location>
        <begin position="54"/>
        <end position="71"/>
    </location>
</feature>
<dbReference type="RefSeq" id="WP_027294525.1">
    <property type="nucleotide sequence ID" value="NZ_JBHTNY010000040.1"/>
</dbReference>
<evidence type="ECO:0000256" key="6">
    <source>
        <dbReference type="SAM" id="MobiDB-lite"/>
    </source>
</evidence>
<dbReference type="PANTHER" id="PTHR43649:SF33">
    <property type="entry name" value="POLYGALACTURONAN_RHAMNOGALACTURONAN-BINDING PROTEIN YTCQ"/>
    <property type="match status" value="1"/>
</dbReference>
<accession>A0A4U8QBN3</accession>
<dbReference type="PROSITE" id="PS51257">
    <property type="entry name" value="PROKAR_LIPOPROTEIN"/>
    <property type="match status" value="1"/>
</dbReference>
<sequence length="471" mass="50807" precursor="true">MKKGLLVKLLSMAVAASMIAAGCGAATETSETKESRTNGTEAVSKESASGTEKAGGETEKAGKSAGEKSEGDIPSELTLYTYYADSAIEQVDRALEIMKETYPDLKINIEHRTDSDGSVLKTRAAVGELPDIFECTGQLTDLMVKSGDLAELDSVIEETGFFDKYLDGNFEVKRSADGHFYAISSTTPECCLMFYNKEVFARLGLSEPKNFDEFKNVVEKLSGDGMIPLALFAQQKWPGLQMFDMAVIGEGQPLGITGLDDGTAKVTDPEYLAAAKKLSELVSMGLIGKGALNTNASQAFELLETGQAGMLVNGSWFFNDAAVGGYGDKIGYFEYNPFADAGKEEEMHWTKSGGTGAMGGYGVSAKGKYVEYSKKVLISFLEARDIANAELGSLSVRKEPVKPLEPRAEAYQAYADSLDKIESTTKYEWALNNQELITGLEDACELLLTGLSTPEDYIADLEERISMALGE</sequence>
<evidence type="ECO:0000313" key="8">
    <source>
        <dbReference type="EMBL" id="TLD02079.1"/>
    </source>
</evidence>
<comment type="caution">
    <text evidence="8">The sequence shown here is derived from an EMBL/GenBank/DDBJ whole genome shotgun (WGS) entry which is preliminary data.</text>
</comment>
<protein>
    <submittedName>
        <fullName evidence="8">Multiple sugar-binding protein</fullName>
    </submittedName>
</protein>
<evidence type="ECO:0000313" key="9">
    <source>
        <dbReference type="Proteomes" id="UP000306509"/>
    </source>
</evidence>
<feature type="signal peptide" evidence="7">
    <location>
        <begin position="1"/>
        <end position="20"/>
    </location>
</feature>
<dbReference type="AlphaFoldDB" id="A0A4U8QBN3"/>
<dbReference type="InterPro" id="IPR050490">
    <property type="entry name" value="Bact_solute-bd_prot1"/>
</dbReference>
<dbReference type="STRING" id="180332.GCA_000797495_00548"/>
<name>A0A4U8QBN3_9FIRM</name>
<reference evidence="8 9" key="1">
    <citation type="journal article" date="2019" name="Anaerobe">
        <title>Detection of Robinsoniella peoriensis in multiple bone samples of a trauma patient.</title>
        <authorList>
            <person name="Schrottner P."/>
            <person name="Hartwich K."/>
            <person name="Bunk B."/>
            <person name="Schober I."/>
            <person name="Helbig S."/>
            <person name="Rudolph W.W."/>
            <person name="Gunzer F."/>
        </authorList>
    </citation>
    <scope>NUCLEOTIDE SEQUENCE [LARGE SCALE GENOMIC DNA]</scope>
    <source>
        <strain evidence="8 9">DSM 106044</strain>
    </source>
</reference>
<dbReference type="Proteomes" id="UP000306509">
    <property type="component" value="Unassembled WGS sequence"/>
</dbReference>
<evidence type="ECO:0000256" key="7">
    <source>
        <dbReference type="SAM" id="SignalP"/>
    </source>
</evidence>
<evidence type="ECO:0000256" key="4">
    <source>
        <dbReference type="ARBA" id="ARBA00023139"/>
    </source>
</evidence>
<keyword evidence="3" id="KW-0472">Membrane</keyword>
<feature type="compositionally biased region" description="Polar residues" evidence="6">
    <location>
        <begin position="37"/>
        <end position="50"/>
    </location>
</feature>
<dbReference type="Pfam" id="PF01547">
    <property type="entry name" value="SBP_bac_1"/>
    <property type="match status" value="1"/>
</dbReference>